<dbReference type="InterPro" id="IPR019787">
    <property type="entry name" value="Znf_PHD-finger"/>
</dbReference>
<dbReference type="SUPFAM" id="SSF57903">
    <property type="entry name" value="FYVE/PHD zinc finger"/>
    <property type="match status" value="1"/>
</dbReference>
<dbReference type="GO" id="GO:0003677">
    <property type="term" value="F:DNA binding"/>
    <property type="evidence" value="ECO:0007669"/>
    <property type="project" value="TreeGrafter"/>
</dbReference>
<evidence type="ECO:0000256" key="7">
    <source>
        <dbReference type="PROSITE-ProRule" id="PRU00146"/>
    </source>
</evidence>
<dbReference type="SUPFAM" id="SSF54160">
    <property type="entry name" value="Chromo domain-like"/>
    <property type="match status" value="2"/>
</dbReference>
<dbReference type="PROSITE" id="PS50016">
    <property type="entry name" value="ZF_PHD_2"/>
    <property type="match status" value="1"/>
</dbReference>
<dbReference type="InterPro" id="IPR011011">
    <property type="entry name" value="Znf_FYVE_PHD"/>
</dbReference>
<feature type="domain" description="PHD-type" evidence="9">
    <location>
        <begin position="425"/>
        <end position="474"/>
    </location>
</feature>
<dbReference type="GO" id="GO:0005524">
    <property type="term" value="F:ATP binding"/>
    <property type="evidence" value="ECO:0007669"/>
    <property type="project" value="UniProtKB-KW"/>
</dbReference>
<dbReference type="InterPro" id="IPR013083">
    <property type="entry name" value="Znf_RING/FYVE/PHD"/>
</dbReference>
<feature type="compositionally biased region" description="Polar residues" evidence="8">
    <location>
        <begin position="48"/>
        <end position="63"/>
    </location>
</feature>
<proteinExistence type="predicted"/>
<comment type="caution">
    <text evidence="10">The sequence shown here is derived from an EMBL/GenBank/DDBJ whole genome shotgun (WGS) entry which is preliminary data.</text>
</comment>
<keyword evidence="10" id="KW-0378">Hydrolase</keyword>
<dbReference type="OrthoDB" id="1737597at2759"/>
<protein>
    <submittedName>
        <fullName evidence="10">Helicase MOM1-like isoform X1</fullName>
    </submittedName>
</protein>
<dbReference type="GO" id="GO:0000785">
    <property type="term" value="C:chromatin"/>
    <property type="evidence" value="ECO:0007669"/>
    <property type="project" value="TreeGrafter"/>
</dbReference>
<reference evidence="10 11" key="1">
    <citation type="submission" date="2019-12" db="EMBL/GenBank/DDBJ databases">
        <authorList>
            <person name="Alioto T."/>
            <person name="Alioto T."/>
            <person name="Gomez Garrido J."/>
        </authorList>
    </citation>
    <scope>NUCLEOTIDE SEQUENCE [LARGE SCALE GENOMIC DNA]</scope>
</reference>
<evidence type="ECO:0000256" key="8">
    <source>
        <dbReference type="SAM" id="MobiDB-lite"/>
    </source>
</evidence>
<dbReference type="PANTHER" id="PTHR45623">
    <property type="entry name" value="CHROMODOMAIN-HELICASE-DNA-BINDING PROTEIN 3-RELATED-RELATED"/>
    <property type="match status" value="1"/>
</dbReference>
<dbReference type="GO" id="GO:0042393">
    <property type="term" value="F:histone binding"/>
    <property type="evidence" value="ECO:0007669"/>
    <property type="project" value="TreeGrafter"/>
</dbReference>
<dbReference type="GO" id="GO:0004386">
    <property type="term" value="F:helicase activity"/>
    <property type="evidence" value="ECO:0007669"/>
    <property type="project" value="UniProtKB-KW"/>
</dbReference>
<accession>A0A8S0S4R0</accession>
<name>A0A8S0S4R0_OLEEU</name>
<evidence type="ECO:0000313" key="10">
    <source>
        <dbReference type="EMBL" id="CAA2987327.1"/>
    </source>
</evidence>
<keyword evidence="6" id="KW-0539">Nucleus</keyword>
<dbReference type="InterPro" id="IPR019786">
    <property type="entry name" value="Zinc_finger_PHD-type_CS"/>
</dbReference>
<organism evidence="10 11">
    <name type="scientific">Olea europaea subsp. europaea</name>
    <dbReference type="NCBI Taxonomy" id="158383"/>
    <lineage>
        <taxon>Eukaryota</taxon>
        <taxon>Viridiplantae</taxon>
        <taxon>Streptophyta</taxon>
        <taxon>Embryophyta</taxon>
        <taxon>Tracheophyta</taxon>
        <taxon>Spermatophyta</taxon>
        <taxon>Magnoliopsida</taxon>
        <taxon>eudicotyledons</taxon>
        <taxon>Gunneridae</taxon>
        <taxon>Pentapetalae</taxon>
        <taxon>asterids</taxon>
        <taxon>lamiids</taxon>
        <taxon>Lamiales</taxon>
        <taxon>Oleaceae</taxon>
        <taxon>Oleeae</taxon>
        <taxon>Olea</taxon>
    </lineage>
</organism>
<sequence length="643" mass="71749">MVCNTRSAEKNTNEVVGNSLKKKVVNGKQPSNLTPGKADILGLRKSARGTQSSKLKTPSPQNMRKSERIEKQAALSAPTTPPVKRKSDRIEKHNLTSSLRTSDRGKKITSSKSSGYKRSGKRLGLLNVKKKEIKEKSLKQLTVESGEAEPDTNYVGKKRKKMDAHSSKALFKPQKINYSMPDVAEELPRQDKKPQVDDREISSEPLGKSDESSGRVMEKLADESAGTASGVNVLESDIEGKLLQYSSLRTANGEPSQPPGGDGLKNLRISCTIIDILDDAERAPTNCSSFENLEVIDGLENDVQRIQPKGTRHVDTDSDLSLMHASKDVSVTIAGSVPLLSSGREVHGPLGACIICFRKTRLDYDSPEDELCSCGATSNMYLNDFSKYKDRGDQEAAIYTESAGRCCSDEHLNEIHSDYRMGGPNNVCVICNQGGELLCCIGNGCKRCYHLSCLDPPLSDVPAGVWHCLWCVKKKVELGAHSVSLGVESIWNAREVEISNAEGVRRQKQYLAKYHGLAHIHNHWLPEKQLLPQNLLLAEFNSKHQVVRWNAEWTVPHRLLKKRLIIFSRLQNKHQIMPSIDSSDCLCEWLVKWCGLGYEHASWELDNSYTLRSPRGQNLVKDYEIRLQKAKRTVDEVKFARKY</sequence>
<keyword evidence="5" id="KW-0067">ATP-binding</keyword>
<keyword evidence="2" id="KW-0547">Nucleotide-binding</keyword>
<evidence type="ECO:0000256" key="3">
    <source>
        <dbReference type="ARBA" id="ARBA00022771"/>
    </source>
</evidence>
<dbReference type="Gene3D" id="3.30.40.10">
    <property type="entry name" value="Zinc/RING finger domain, C3HC4 (zinc finger)"/>
    <property type="match status" value="1"/>
</dbReference>
<keyword evidence="4" id="KW-0862">Zinc</keyword>
<dbReference type="GO" id="GO:0016887">
    <property type="term" value="F:ATP hydrolysis activity"/>
    <property type="evidence" value="ECO:0007669"/>
    <property type="project" value="TreeGrafter"/>
</dbReference>
<dbReference type="InterPro" id="IPR016197">
    <property type="entry name" value="Chromo-like_dom_sf"/>
</dbReference>
<feature type="region of interest" description="Disordered" evidence="8">
    <location>
        <begin position="142"/>
        <end position="228"/>
    </location>
</feature>
<dbReference type="SMART" id="SM00249">
    <property type="entry name" value="PHD"/>
    <property type="match status" value="1"/>
</dbReference>
<dbReference type="PANTHER" id="PTHR45623:SF13">
    <property type="entry name" value="HELICASE PROTEIN MOM1"/>
    <property type="match status" value="1"/>
</dbReference>
<dbReference type="GO" id="GO:0008270">
    <property type="term" value="F:zinc ion binding"/>
    <property type="evidence" value="ECO:0007669"/>
    <property type="project" value="UniProtKB-KW"/>
</dbReference>
<dbReference type="EMBL" id="CACTIH010003915">
    <property type="protein sequence ID" value="CAA2987327.1"/>
    <property type="molecule type" value="Genomic_DNA"/>
</dbReference>
<dbReference type="GO" id="GO:0140658">
    <property type="term" value="F:ATP-dependent chromatin remodeler activity"/>
    <property type="evidence" value="ECO:0007669"/>
    <property type="project" value="TreeGrafter"/>
</dbReference>
<evidence type="ECO:0000259" key="9">
    <source>
        <dbReference type="PROSITE" id="PS50016"/>
    </source>
</evidence>
<keyword evidence="11" id="KW-1185">Reference proteome</keyword>
<dbReference type="Gene3D" id="2.40.50.40">
    <property type="match status" value="2"/>
</dbReference>
<dbReference type="InterPro" id="IPR001965">
    <property type="entry name" value="Znf_PHD"/>
</dbReference>
<evidence type="ECO:0000256" key="6">
    <source>
        <dbReference type="ARBA" id="ARBA00023242"/>
    </source>
</evidence>
<dbReference type="AlphaFoldDB" id="A0A8S0S4R0"/>
<evidence type="ECO:0000256" key="5">
    <source>
        <dbReference type="ARBA" id="ARBA00022840"/>
    </source>
</evidence>
<feature type="compositionally biased region" description="Basic and acidic residues" evidence="8">
    <location>
        <begin position="186"/>
        <end position="222"/>
    </location>
</feature>
<dbReference type="Gramene" id="OE9A024045T1">
    <property type="protein sequence ID" value="OE9A024045C1"/>
    <property type="gene ID" value="OE9A024045"/>
</dbReference>
<keyword evidence="10" id="KW-0347">Helicase</keyword>
<keyword evidence="1" id="KW-0479">Metal-binding</keyword>
<evidence type="ECO:0000313" key="11">
    <source>
        <dbReference type="Proteomes" id="UP000594638"/>
    </source>
</evidence>
<evidence type="ECO:0000256" key="1">
    <source>
        <dbReference type="ARBA" id="ARBA00022723"/>
    </source>
</evidence>
<evidence type="ECO:0000256" key="2">
    <source>
        <dbReference type="ARBA" id="ARBA00022741"/>
    </source>
</evidence>
<dbReference type="PROSITE" id="PS01359">
    <property type="entry name" value="ZF_PHD_1"/>
    <property type="match status" value="1"/>
</dbReference>
<dbReference type="GO" id="GO:0005634">
    <property type="term" value="C:nucleus"/>
    <property type="evidence" value="ECO:0007669"/>
    <property type="project" value="TreeGrafter"/>
</dbReference>
<gene>
    <name evidence="10" type="ORF">OLEA9_A024045</name>
</gene>
<feature type="region of interest" description="Disordered" evidence="8">
    <location>
        <begin position="1"/>
        <end position="123"/>
    </location>
</feature>
<dbReference type="Gramene" id="OE9A024045T2">
    <property type="protein sequence ID" value="OE9A024045C2"/>
    <property type="gene ID" value="OE9A024045"/>
</dbReference>
<dbReference type="GO" id="GO:0003682">
    <property type="term" value="F:chromatin binding"/>
    <property type="evidence" value="ECO:0007669"/>
    <property type="project" value="TreeGrafter"/>
</dbReference>
<evidence type="ECO:0000256" key="4">
    <source>
        <dbReference type="ARBA" id="ARBA00022833"/>
    </source>
</evidence>
<dbReference type="Proteomes" id="UP000594638">
    <property type="component" value="Unassembled WGS sequence"/>
</dbReference>
<keyword evidence="3 7" id="KW-0863">Zinc-finger</keyword>